<accession>A0A4Z2F2L1</accession>
<sequence length="438" mass="48450">MDCNFSPVWLALLLSVSTLADSRLLSGRGSGAPPSSLPPSRVRYNPPQSTPGKPQQSAPPQSAPPRPVVVNCHPDSMRVVVQADMFDTGLQVDAAHLRLGSGEGSECGAVSSGEAEFTIQAFLQDCGTKLSSTKEKIIYSNVLIYSPKPSPDDLLRLNEAKIPVQCHYEKRYAVAAVPLHPAWLPLVSRLSSEDHLDFNLLLMTDDWQFQRGSVSYFLGDPINFEVSAIVGHHMPLRVYVEHCVATATPDAEASLRYDFIDNFGCLADAYLTNSSSHFLPRLEEHKLRFQLEAFRFHQEPSNRVYITCYLRAVPVGLSVGSENRACSLIDDRWRSIDGNDQACRSCDASYRAEEPLPTEALKTTVGAQARPSQTAPEERPDQSPANYFRFRPGVLHNQQTTLQNERSVQLGPMTVQQSVHINKRASAYRLLSPKNGTT</sequence>
<keyword evidence="12 14" id="KW-1015">Disulfide bond</keyword>
<dbReference type="GO" id="GO:0035804">
    <property type="term" value="F:structural constituent of egg coat"/>
    <property type="evidence" value="ECO:0007669"/>
    <property type="project" value="UniProtKB-UniRule"/>
</dbReference>
<dbReference type="AlphaFoldDB" id="A0A4Z2F2L1"/>
<reference evidence="17 18" key="1">
    <citation type="submission" date="2019-03" db="EMBL/GenBank/DDBJ databases">
        <title>First draft genome of Liparis tanakae, snailfish: a comprehensive survey of snailfish specific genes.</title>
        <authorList>
            <person name="Kim W."/>
            <person name="Song I."/>
            <person name="Jeong J.-H."/>
            <person name="Kim D."/>
            <person name="Kim S."/>
            <person name="Ryu S."/>
            <person name="Song J.Y."/>
            <person name="Lee S.K."/>
        </authorList>
    </citation>
    <scope>NUCLEOTIDE SEQUENCE [LARGE SCALE GENOMIC DNA]</scope>
    <source>
        <tissue evidence="17">Muscle</tissue>
    </source>
</reference>
<evidence type="ECO:0000256" key="6">
    <source>
        <dbReference type="ARBA" id="ARBA00022530"/>
    </source>
</evidence>
<keyword evidence="13" id="KW-0325">Glycoprotein</keyword>
<dbReference type="PRINTS" id="PR00023">
    <property type="entry name" value="ZPELLUCIDA"/>
</dbReference>
<dbReference type="GO" id="GO:0007339">
    <property type="term" value="P:binding of sperm to zona pellucida"/>
    <property type="evidence" value="ECO:0007669"/>
    <property type="project" value="UniProtKB-UniRule"/>
</dbReference>
<dbReference type="EMBL" id="SRLO01001778">
    <property type="protein sequence ID" value="TNN35375.1"/>
    <property type="molecule type" value="Genomic_DNA"/>
</dbReference>
<comment type="caution">
    <text evidence="17">The sequence shown here is derived from an EMBL/GenBank/DDBJ whole genome shotgun (WGS) entry which is preliminary data.</text>
</comment>
<dbReference type="Gene3D" id="2.60.40.3210">
    <property type="entry name" value="Zona pellucida, ZP-N domain"/>
    <property type="match status" value="1"/>
</dbReference>
<evidence type="ECO:0000256" key="1">
    <source>
        <dbReference type="ARBA" id="ARBA00004498"/>
    </source>
</evidence>
<evidence type="ECO:0000256" key="8">
    <source>
        <dbReference type="ARBA" id="ARBA00022692"/>
    </source>
</evidence>
<feature type="region of interest" description="Disordered" evidence="15">
    <location>
        <begin position="357"/>
        <end position="388"/>
    </location>
</feature>
<dbReference type="GO" id="GO:0005886">
    <property type="term" value="C:plasma membrane"/>
    <property type="evidence" value="ECO:0007669"/>
    <property type="project" value="UniProtKB-SubCell"/>
</dbReference>
<organism evidence="17 18">
    <name type="scientific">Liparis tanakae</name>
    <name type="common">Tanaka's snailfish</name>
    <dbReference type="NCBI Taxonomy" id="230148"/>
    <lineage>
        <taxon>Eukaryota</taxon>
        <taxon>Metazoa</taxon>
        <taxon>Chordata</taxon>
        <taxon>Craniata</taxon>
        <taxon>Vertebrata</taxon>
        <taxon>Euteleostomi</taxon>
        <taxon>Actinopterygii</taxon>
        <taxon>Neopterygii</taxon>
        <taxon>Teleostei</taxon>
        <taxon>Neoteleostei</taxon>
        <taxon>Acanthomorphata</taxon>
        <taxon>Eupercaria</taxon>
        <taxon>Perciformes</taxon>
        <taxon>Cottioidei</taxon>
        <taxon>Cottales</taxon>
        <taxon>Liparidae</taxon>
        <taxon>Liparis</taxon>
    </lineage>
</organism>
<dbReference type="OrthoDB" id="8880842at2759"/>
<evidence type="ECO:0000313" key="17">
    <source>
        <dbReference type="EMBL" id="TNN35375.1"/>
    </source>
</evidence>
<evidence type="ECO:0000256" key="9">
    <source>
        <dbReference type="ARBA" id="ARBA00022729"/>
    </source>
</evidence>
<evidence type="ECO:0000256" key="5">
    <source>
        <dbReference type="ARBA" id="ARBA00022525"/>
    </source>
</evidence>
<evidence type="ECO:0000313" key="18">
    <source>
        <dbReference type="Proteomes" id="UP000314294"/>
    </source>
</evidence>
<evidence type="ECO:0000256" key="3">
    <source>
        <dbReference type="ARBA" id="ARBA00017980"/>
    </source>
</evidence>
<dbReference type="InterPro" id="IPR055355">
    <property type="entry name" value="ZP-C"/>
</dbReference>
<evidence type="ECO:0000256" key="4">
    <source>
        <dbReference type="ARBA" id="ARBA00022475"/>
    </source>
</evidence>
<feature type="signal peptide" evidence="14">
    <location>
        <begin position="1"/>
        <end position="22"/>
    </location>
</feature>
<dbReference type="GO" id="GO:0035803">
    <property type="term" value="P:egg coat formation"/>
    <property type="evidence" value="ECO:0007669"/>
    <property type="project" value="UniProtKB-UniRule"/>
</dbReference>
<evidence type="ECO:0000256" key="14">
    <source>
        <dbReference type="RuleBase" id="RU367066"/>
    </source>
</evidence>
<dbReference type="Pfam" id="PF00100">
    <property type="entry name" value="Zona_pellucida"/>
    <property type="match status" value="1"/>
</dbReference>
<dbReference type="PROSITE" id="PS51034">
    <property type="entry name" value="ZP_2"/>
    <property type="match status" value="1"/>
</dbReference>
<feature type="chain" id="PRO_5041481586" description="Zona pellucida sperm-binding protein 3" evidence="14">
    <location>
        <begin position="23"/>
        <end position="438"/>
    </location>
</feature>
<comment type="function">
    <text evidence="14">Component of the zona pellucida, an extracellular matrix surrounding oocytes which mediates sperm binding, induction of the acrosome reaction and prevents post-fertilization polyspermy. The zona pellucida is composed of 3 to 4 glycoproteins, ZP1, ZP2, ZP3, and ZP4. ZP3 is essential for sperm binding and zona matrix formation.</text>
</comment>
<feature type="domain" description="ZP" evidence="16">
    <location>
        <begin position="71"/>
        <end position="333"/>
    </location>
</feature>
<evidence type="ECO:0000256" key="2">
    <source>
        <dbReference type="ARBA" id="ARBA00006735"/>
    </source>
</evidence>
<evidence type="ECO:0000256" key="12">
    <source>
        <dbReference type="ARBA" id="ARBA00023157"/>
    </source>
</evidence>
<comment type="domain">
    <text evidence="14">The ZP domain is involved in the polymerization of the ZP proteins to form the zona pellucida.</text>
</comment>
<evidence type="ECO:0000256" key="7">
    <source>
        <dbReference type="ARBA" id="ARBA00022685"/>
    </source>
</evidence>
<evidence type="ECO:0000256" key="11">
    <source>
        <dbReference type="ARBA" id="ARBA00023136"/>
    </source>
</evidence>
<evidence type="ECO:0000256" key="10">
    <source>
        <dbReference type="ARBA" id="ARBA00022989"/>
    </source>
</evidence>
<comment type="PTM">
    <text evidence="14">Proteolytically cleaved before the transmembrane segment to yield the secreted ectodomain incorporated in the zona pellucida.</text>
</comment>
<keyword evidence="4 14" id="KW-1003">Cell membrane</keyword>
<evidence type="ECO:0000259" key="16">
    <source>
        <dbReference type="PROSITE" id="PS51034"/>
    </source>
</evidence>
<dbReference type="GO" id="GO:2000344">
    <property type="term" value="P:positive regulation of acrosome reaction"/>
    <property type="evidence" value="ECO:0007669"/>
    <property type="project" value="UniProtKB-UniRule"/>
</dbReference>
<keyword evidence="10" id="KW-1133">Transmembrane helix</keyword>
<dbReference type="PANTHER" id="PTHR11576:SF2">
    <property type="entry name" value="ZONA PELLUCIDA SPERM-BINDING PROTEIN 3"/>
    <property type="match status" value="1"/>
</dbReference>
<keyword evidence="11" id="KW-0472">Membrane</keyword>
<keyword evidence="9 14" id="KW-0732">Signal</keyword>
<dbReference type="InterPro" id="IPR001507">
    <property type="entry name" value="ZP_dom"/>
</dbReference>
<dbReference type="InterPro" id="IPR042235">
    <property type="entry name" value="ZP-C_dom"/>
</dbReference>
<keyword evidence="18" id="KW-1185">Reference proteome</keyword>
<keyword evidence="8" id="KW-0812">Transmembrane</keyword>
<dbReference type="GO" id="GO:0035805">
    <property type="term" value="C:egg coat"/>
    <property type="evidence" value="ECO:0007669"/>
    <property type="project" value="UniProtKB-SubCell"/>
</dbReference>
<keyword evidence="5 14" id="KW-0964">Secreted</keyword>
<dbReference type="Proteomes" id="UP000314294">
    <property type="component" value="Unassembled WGS sequence"/>
</dbReference>
<keyword evidence="6 14" id="KW-0272">Extracellular matrix</keyword>
<dbReference type="SMART" id="SM00241">
    <property type="entry name" value="ZP"/>
    <property type="match status" value="1"/>
</dbReference>
<comment type="similarity">
    <text evidence="2 14">Belongs to the ZP domain family. ZPC subfamily.</text>
</comment>
<dbReference type="Gene3D" id="2.60.40.4100">
    <property type="entry name" value="Zona pellucida, ZP-C domain"/>
    <property type="match status" value="1"/>
</dbReference>
<proteinExistence type="inferred from homology"/>
<dbReference type="FunFam" id="2.60.40.3210:FF:000001">
    <property type="entry name" value="Zona pellucida sperm-binding protein 3"/>
    <property type="match status" value="1"/>
</dbReference>
<comment type="subcellular location">
    <subcellularLocation>
        <location evidence="1">Secreted</location>
        <location evidence="1">Extracellular space</location>
        <location evidence="1">Extracellular matrix</location>
    </subcellularLocation>
    <subcellularLocation>
        <location evidence="14">Zona pellucida</location>
    </subcellularLocation>
    <subcellularLocation>
        <location evidence="14">Cell membrane</location>
        <topology evidence="14">Single-pass type I membrane protein</topology>
    </subcellularLocation>
</comment>
<dbReference type="Pfam" id="PF23344">
    <property type="entry name" value="ZP-N"/>
    <property type="match status" value="1"/>
</dbReference>
<feature type="compositionally biased region" description="Low complexity" evidence="15">
    <location>
        <begin position="27"/>
        <end position="41"/>
    </location>
</feature>
<dbReference type="FunFam" id="2.60.40.4100:FF:000002">
    <property type="entry name" value="Zona pellucida sperm-binding protein 3"/>
    <property type="match status" value="1"/>
</dbReference>
<protein>
    <recommendedName>
        <fullName evidence="3 14">Zona pellucida sperm-binding protein 3</fullName>
    </recommendedName>
</protein>
<evidence type="ECO:0000256" key="15">
    <source>
        <dbReference type="SAM" id="MobiDB-lite"/>
    </source>
</evidence>
<dbReference type="GO" id="GO:0032190">
    <property type="term" value="F:acrosin binding"/>
    <property type="evidence" value="ECO:0007669"/>
    <property type="project" value="TreeGrafter"/>
</dbReference>
<feature type="region of interest" description="Disordered" evidence="15">
    <location>
        <begin position="27"/>
        <end position="67"/>
    </location>
</feature>
<keyword evidence="7 14" id="KW-0165">Cleavage on pair of basic residues</keyword>
<name>A0A4Z2F2L1_9TELE</name>
<dbReference type="PANTHER" id="PTHR11576">
    <property type="entry name" value="ZONA PELLUCIDA SPERM-BINDING PROTEIN 3"/>
    <property type="match status" value="1"/>
</dbReference>
<dbReference type="InterPro" id="IPR055356">
    <property type="entry name" value="ZP-N"/>
</dbReference>
<dbReference type="InterPro" id="IPR048290">
    <property type="entry name" value="ZP_chr"/>
</dbReference>
<gene>
    <name evidence="17" type="primary">ZP3_3</name>
    <name evidence="17" type="ORF">EYF80_054463</name>
</gene>
<evidence type="ECO:0000256" key="13">
    <source>
        <dbReference type="ARBA" id="ARBA00023180"/>
    </source>
</evidence>